<dbReference type="Proteomes" id="UP000316727">
    <property type="component" value="Unassembled WGS sequence"/>
</dbReference>
<dbReference type="InterPro" id="IPR036640">
    <property type="entry name" value="ABC1_TM_sf"/>
</dbReference>
<evidence type="ECO:0000256" key="4">
    <source>
        <dbReference type="ARBA" id="ARBA00022692"/>
    </source>
</evidence>
<feature type="transmembrane region" description="Helical" evidence="9">
    <location>
        <begin position="304"/>
        <end position="325"/>
    </location>
</feature>
<feature type="domain" description="ABC transmembrane type-1" evidence="11">
    <location>
        <begin position="41"/>
        <end position="340"/>
    </location>
</feature>
<comment type="caution">
    <text evidence="12">The sequence shown here is derived from an EMBL/GenBank/DDBJ whole genome shotgun (WGS) entry which is preliminary data.</text>
</comment>
<name>A0A501W5N5_9BACT</name>
<evidence type="ECO:0000256" key="9">
    <source>
        <dbReference type="SAM" id="Phobius"/>
    </source>
</evidence>
<dbReference type="Gene3D" id="1.20.1560.10">
    <property type="entry name" value="ABC transporter type 1, transmembrane domain"/>
    <property type="match status" value="1"/>
</dbReference>
<dbReference type="PROSITE" id="PS50893">
    <property type="entry name" value="ABC_TRANSPORTER_2"/>
    <property type="match status" value="1"/>
</dbReference>
<keyword evidence="5" id="KW-0547">Nucleotide-binding</keyword>
<gene>
    <name evidence="12" type="ORF">FJM65_14915</name>
</gene>
<dbReference type="AlphaFoldDB" id="A0A501W5N5"/>
<keyword evidence="3" id="KW-1003">Cell membrane</keyword>
<evidence type="ECO:0000256" key="7">
    <source>
        <dbReference type="ARBA" id="ARBA00022989"/>
    </source>
</evidence>
<dbReference type="SUPFAM" id="SSF90123">
    <property type="entry name" value="ABC transporter transmembrane region"/>
    <property type="match status" value="1"/>
</dbReference>
<comment type="subcellular location">
    <subcellularLocation>
        <location evidence="1">Cell membrane</location>
        <topology evidence="1">Multi-pass membrane protein</topology>
    </subcellularLocation>
</comment>
<dbReference type="GO" id="GO:0015421">
    <property type="term" value="F:ABC-type oligopeptide transporter activity"/>
    <property type="evidence" value="ECO:0007669"/>
    <property type="project" value="TreeGrafter"/>
</dbReference>
<dbReference type="PROSITE" id="PS00211">
    <property type="entry name" value="ABC_TRANSPORTER_1"/>
    <property type="match status" value="1"/>
</dbReference>
<dbReference type="InterPro" id="IPR017871">
    <property type="entry name" value="ABC_transporter-like_CS"/>
</dbReference>
<protein>
    <submittedName>
        <fullName evidence="12">ABC transporter ATP-binding protein</fullName>
    </submittedName>
</protein>
<feature type="transmembrane region" description="Helical" evidence="9">
    <location>
        <begin position="197"/>
        <end position="215"/>
    </location>
</feature>
<dbReference type="InterPro" id="IPR003593">
    <property type="entry name" value="AAA+_ATPase"/>
</dbReference>
<evidence type="ECO:0000256" key="2">
    <source>
        <dbReference type="ARBA" id="ARBA00022448"/>
    </source>
</evidence>
<keyword evidence="8 9" id="KW-0472">Membrane</keyword>
<dbReference type="GO" id="GO:0005524">
    <property type="term" value="F:ATP binding"/>
    <property type="evidence" value="ECO:0007669"/>
    <property type="project" value="UniProtKB-KW"/>
</dbReference>
<dbReference type="Pfam" id="PF00664">
    <property type="entry name" value="ABC_membrane"/>
    <property type="match status" value="1"/>
</dbReference>
<feature type="transmembrane region" description="Helical" evidence="9">
    <location>
        <begin position="36"/>
        <end position="56"/>
    </location>
</feature>
<dbReference type="CDD" id="cd18564">
    <property type="entry name" value="ABC_6TM_exporter_like"/>
    <property type="match status" value="1"/>
</dbReference>
<dbReference type="EMBL" id="VFRQ01000007">
    <property type="protein sequence ID" value="TPE43394.1"/>
    <property type="molecule type" value="Genomic_DNA"/>
</dbReference>
<keyword evidence="7 9" id="KW-1133">Transmembrane helix</keyword>
<keyword evidence="4 9" id="KW-0812">Transmembrane</keyword>
<dbReference type="GO" id="GO:0016887">
    <property type="term" value="F:ATP hydrolysis activity"/>
    <property type="evidence" value="ECO:0007669"/>
    <property type="project" value="InterPro"/>
</dbReference>
<evidence type="ECO:0000256" key="8">
    <source>
        <dbReference type="ARBA" id="ARBA00023136"/>
    </source>
</evidence>
<dbReference type="InterPro" id="IPR039421">
    <property type="entry name" value="Type_1_exporter"/>
</dbReference>
<reference evidence="12 13" key="1">
    <citation type="submission" date="2019-06" db="EMBL/GenBank/DDBJ databases">
        <title>A novel bacterium of genus Pontibacter, isolated from marine sediment.</title>
        <authorList>
            <person name="Huang H."/>
            <person name="Mo K."/>
            <person name="Hu Y."/>
        </authorList>
    </citation>
    <scope>NUCLEOTIDE SEQUENCE [LARGE SCALE GENOMIC DNA]</scope>
    <source>
        <strain evidence="12 13">HB172049</strain>
    </source>
</reference>
<dbReference type="Gene3D" id="3.40.50.300">
    <property type="entry name" value="P-loop containing nucleotide triphosphate hydrolases"/>
    <property type="match status" value="1"/>
</dbReference>
<evidence type="ECO:0000259" key="11">
    <source>
        <dbReference type="PROSITE" id="PS50929"/>
    </source>
</evidence>
<dbReference type="PANTHER" id="PTHR43394:SF1">
    <property type="entry name" value="ATP-BINDING CASSETTE SUB-FAMILY B MEMBER 10, MITOCHONDRIAL"/>
    <property type="match status" value="1"/>
</dbReference>
<evidence type="ECO:0000256" key="5">
    <source>
        <dbReference type="ARBA" id="ARBA00022741"/>
    </source>
</evidence>
<dbReference type="OrthoDB" id="843962at2"/>
<evidence type="ECO:0000313" key="12">
    <source>
        <dbReference type="EMBL" id="TPE43394.1"/>
    </source>
</evidence>
<dbReference type="InterPro" id="IPR027417">
    <property type="entry name" value="P-loop_NTPase"/>
</dbReference>
<dbReference type="SMART" id="SM00382">
    <property type="entry name" value="AAA"/>
    <property type="match status" value="1"/>
</dbReference>
<proteinExistence type="predicted"/>
<evidence type="ECO:0000256" key="3">
    <source>
        <dbReference type="ARBA" id="ARBA00022475"/>
    </source>
</evidence>
<keyword evidence="6 12" id="KW-0067">ATP-binding</keyword>
<dbReference type="RefSeq" id="WP_140622340.1">
    <property type="nucleotide sequence ID" value="NZ_VFRQ01000007.1"/>
</dbReference>
<evidence type="ECO:0000313" key="13">
    <source>
        <dbReference type="Proteomes" id="UP000316727"/>
    </source>
</evidence>
<evidence type="ECO:0000256" key="6">
    <source>
        <dbReference type="ARBA" id="ARBA00022840"/>
    </source>
</evidence>
<dbReference type="InterPro" id="IPR003439">
    <property type="entry name" value="ABC_transporter-like_ATP-bd"/>
</dbReference>
<keyword evidence="2" id="KW-0813">Transport</keyword>
<evidence type="ECO:0000256" key="1">
    <source>
        <dbReference type="ARBA" id="ARBA00004651"/>
    </source>
</evidence>
<dbReference type="Pfam" id="PF00005">
    <property type="entry name" value="ABC_tran"/>
    <property type="match status" value="1"/>
</dbReference>
<organism evidence="12 13">
    <name type="scientific">Pontibacter mangrovi</name>
    <dbReference type="NCBI Taxonomy" id="2589816"/>
    <lineage>
        <taxon>Bacteria</taxon>
        <taxon>Pseudomonadati</taxon>
        <taxon>Bacteroidota</taxon>
        <taxon>Cytophagia</taxon>
        <taxon>Cytophagales</taxon>
        <taxon>Hymenobacteraceae</taxon>
        <taxon>Pontibacter</taxon>
    </lineage>
</organism>
<keyword evidence="13" id="KW-1185">Reference proteome</keyword>
<dbReference type="FunFam" id="3.40.50.300:FF:000221">
    <property type="entry name" value="Multidrug ABC transporter ATP-binding protein"/>
    <property type="match status" value="1"/>
</dbReference>
<accession>A0A501W5N5</accession>
<evidence type="ECO:0000259" key="10">
    <source>
        <dbReference type="PROSITE" id="PS50893"/>
    </source>
</evidence>
<dbReference type="PANTHER" id="PTHR43394">
    <property type="entry name" value="ATP-DEPENDENT PERMEASE MDL1, MITOCHONDRIAL"/>
    <property type="match status" value="1"/>
</dbReference>
<dbReference type="InterPro" id="IPR011527">
    <property type="entry name" value="ABC1_TM_dom"/>
</dbReference>
<dbReference type="GO" id="GO:0005886">
    <property type="term" value="C:plasma membrane"/>
    <property type="evidence" value="ECO:0007669"/>
    <property type="project" value="UniProtKB-SubCell"/>
</dbReference>
<sequence length="627" mass="69385">MGADLKERYAQALADPPVAPPATSLSSLVLGLVKPYWTWLAIIFLAMLAETGMSLATPWPLKVIIDNVIGNEPLPHWLLWVEDLPLGRHNMELAAVAASAMVLFNALGGLASYTNNYFTESVAQYVANDLRRRMYHHLLRLSLSYYDTHQVGKLLSTITSDVSTIQDFASETLLNILIDALTIIGILSLMFYLNWDFTLMAVSVSPFILLFIIRFKKAVKAATHEVRKDQAEMVAVLQQGLESIRAINAYGRQDLEEDRLKQVSLETVEAALRARKIKSIVSPVVTILVSFCTAFVLWRGASLVLAGVMTIGALTVFLSYLSKFFSPIKDLAKMTTNIAQAMVALERIQQILETDIIIHQKPNARNPGKLKGNIVFENVTFSYADNLPVLHNISLLIQAGQHVGICGPTGSGKSTIASLIPRFYDPDAGRILIDGTDVRDFTLEGLRMQIGFVLQETVLIYGSIQENIAYGRPEATAAEIIEAAKRANAHDFICRFPKGYHTLVGERGMTLSGGERQRIGIARAIVRNSPILILDEPTASLDTEAERSVLEALENLMRGRTVITITHRLRTICHADKIFVIREGVVAEEGTHEELLQAGKLYSELYQLQDRKAVTINGSPHDTRVKP</sequence>
<dbReference type="SUPFAM" id="SSF52540">
    <property type="entry name" value="P-loop containing nucleoside triphosphate hydrolases"/>
    <property type="match status" value="1"/>
</dbReference>
<feature type="domain" description="ABC transporter" evidence="10">
    <location>
        <begin position="374"/>
        <end position="608"/>
    </location>
</feature>
<feature type="transmembrane region" description="Helical" evidence="9">
    <location>
        <begin position="280"/>
        <end position="298"/>
    </location>
</feature>
<dbReference type="PROSITE" id="PS50929">
    <property type="entry name" value="ABC_TM1F"/>
    <property type="match status" value="1"/>
</dbReference>
<feature type="transmembrane region" description="Helical" evidence="9">
    <location>
        <begin position="173"/>
        <end position="191"/>
    </location>
</feature>